<reference evidence="3" key="1">
    <citation type="journal article" date="2020" name="Nature">
        <title>Giant virus diversity and host interactions through global metagenomics.</title>
        <authorList>
            <person name="Schulz F."/>
            <person name="Roux S."/>
            <person name="Paez-Espino D."/>
            <person name="Jungbluth S."/>
            <person name="Walsh D.A."/>
            <person name="Denef V.J."/>
            <person name="McMahon K.D."/>
            <person name="Konstantinidis K.T."/>
            <person name="Eloe-Fadrosh E.A."/>
            <person name="Kyrpides N.C."/>
            <person name="Woyke T."/>
        </authorList>
    </citation>
    <scope>NUCLEOTIDE SEQUENCE</scope>
    <source>
        <strain evidence="3">GVMAG-M-3300010158-55</strain>
    </source>
</reference>
<dbReference type="PANTHER" id="PTHR32385:SF15">
    <property type="entry name" value="INOSITOL PHOSPHOCERAMIDE MANNOSYLTRANSFERASE 1"/>
    <property type="match status" value="1"/>
</dbReference>
<dbReference type="InterPro" id="IPR051706">
    <property type="entry name" value="Glycosyltransferase_domain"/>
</dbReference>
<dbReference type="GO" id="GO:0016020">
    <property type="term" value="C:membrane"/>
    <property type="evidence" value="ECO:0007669"/>
    <property type="project" value="GOC"/>
</dbReference>
<dbReference type="AlphaFoldDB" id="A0A6C0BA68"/>
<dbReference type="GO" id="GO:0051999">
    <property type="term" value="P:mannosyl-inositol phosphorylceramide biosynthetic process"/>
    <property type="evidence" value="ECO:0007669"/>
    <property type="project" value="TreeGrafter"/>
</dbReference>
<evidence type="ECO:0000259" key="2">
    <source>
        <dbReference type="Pfam" id="PF00535"/>
    </source>
</evidence>
<dbReference type="CDD" id="cd00761">
    <property type="entry name" value="Glyco_tranf_GTA_type"/>
    <property type="match status" value="1"/>
</dbReference>
<name>A0A6C0BA68_9ZZZZ</name>
<proteinExistence type="predicted"/>
<dbReference type="InterPro" id="IPR001173">
    <property type="entry name" value="Glyco_trans_2-like"/>
</dbReference>
<dbReference type="InterPro" id="IPR007577">
    <property type="entry name" value="GlycoTrfase_DXD_sugar-bd_CS"/>
</dbReference>
<protein>
    <recommendedName>
        <fullName evidence="2">Glycosyltransferase 2-like domain-containing protein</fullName>
    </recommendedName>
</protein>
<dbReference type="PANTHER" id="PTHR32385">
    <property type="entry name" value="MANNOSYL PHOSPHORYLINOSITOL CERAMIDE SYNTHASE"/>
    <property type="match status" value="1"/>
</dbReference>
<dbReference type="EMBL" id="MN739095">
    <property type="protein sequence ID" value="QHS88353.1"/>
    <property type="molecule type" value="Genomic_DNA"/>
</dbReference>
<dbReference type="Gene3D" id="3.90.550.20">
    <property type="match status" value="1"/>
</dbReference>
<organism evidence="3">
    <name type="scientific">viral metagenome</name>
    <dbReference type="NCBI Taxonomy" id="1070528"/>
    <lineage>
        <taxon>unclassified sequences</taxon>
        <taxon>metagenomes</taxon>
        <taxon>organismal metagenomes</taxon>
    </lineage>
</organism>
<dbReference type="Pfam" id="PF00535">
    <property type="entry name" value="Glycos_transf_2"/>
    <property type="match status" value="1"/>
</dbReference>
<accession>A0A6C0BA68</accession>
<feature type="domain" description="Glycosyltransferase 2-like" evidence="2">
    <location>
        <begin position="227"/>
        <end position="338"/>
    </location>
</feature>
<keyword evidence="1" id="KW-0808">Transferase</keyword>
<dbReference type="SUPFAM" id="SSF53448">
    <property type="entry name" value="Nucleotide-diphospho-sugar transferases"/>
    <property type="match status" value="2"/>
</dbReference>
<evidence type="ECO:0000256" key="1">
    <source>
        <dbReference type="ARBA" id="ARBA00022679"/>
    </source>
</evidence>
<dbReference type="Pfam" id="PF04488">
    <property type="entry name" value="Gly_transf_sug"/>
    <property type="match status" value="1"/>
</dbReference>
<dbReference type="InterPro" id="IPR029044">
    <property type="entry name" value="Nucleotide-diphossugar_trans"/>
</dbReference>
<dbReference type="GO" id="GO:0000030">
    <property type="term" value="F:mannosyltransferase activity"/>
    <property type="evidence" value="ECO:0007669"/>
    <property type="project" value="TreeGrafter"/>
</dbReference>
<evidence type="ECO:0000313" key="3">
    <source>
        <dbReference type="EMBL" id="QHS88353.1"/>
    </source>
</evidence>
<dbReference type="Gene3D" id="3.90.550.10">
    <property type="entry name" value="Spore Coat Polysaccharide Biosynthesis Protein SpsA, Chain A"/>
    <property type="match status" value="1"/>
</dbReference>
<sequence length="339" mass="39383">MSIPKIIHQIWIGNKPRPSKMMDTWKNKNPDFEYISWSEEEFIKQNIKFQCSEQIEMIKEICGKVDIMRWELLYHYGGVYLDADSICIEPFDNHLMEQKAFCAYENEDCRPNLVANGTMAFPPKHPLCLAAIHWILDRRNLQSIINNPAWTTVGPQLLTKMLDNSKYKDVTIFPSYYFIPIHYTGVKYTGHGKVYAYHEWGSTKENYGKMNLIKLPDSLKPPKESVSIVICSYNTKVSHLKECLEAIANQEGHFAIEIVWINDGSTKETTKQLELLLDKFNTTTRFCTIKYVKNKNREGDECIDNGIQLCTNKIIFKMDSNTIMAPNKISKQLEKIKKM</sequence>